<feature type="region of interest" description="Disordered" evidence="1">
    <location>
        <begin position="13"/>
        <end position="52"/>
    </location>
</feature>
<keyword evidence="2" id="KW-1133">Transmembrane helix</keyword>
<keyword evidence="2" id="KW-0472">Membrane</keyword>
<feature type="transmembrane region" description="Helical" evidence="2">
    <location>
        <begin position="106"/>
        <end position="129"/>
    </location>
</feature>
<dbReference type="Proteomes" id="UP000663671">
    <property type="component" value="Chromosome 1"/>
</dbReference>
<protein>
    <submittedName>
        <fullName evidence="3">Uncharacterized protein</fullName>
    </submittedName>
</protein>
<proteinExistence type="predicted"/>
<evidence type="ECO:0000256" key="1">
    <source>
        <dbReference type="SAM" id="MobiDB-lite"/>
    </source>
</evidence>
<dbReference type="VEuPathDB" id="FungiDB:I7I51_00308"/>
<accession>A0A8A1MB83</accession>
<reference evidence="3" key="1">
    <citation type="submission" date="2021-01" db="EMBL/GenBank/DDBJ databases">
        <title>Chromosome-level genome assembly of a human fungal pathogen reveals clustering of transcriptionally co-regulated genes.</title>
        <authorList>
            <person name="Voorhies M."/>
            <person name="Cohen S."/>
            <person name="Shea T.P."/>
            <person name="Petrus S."/>
            <person name="Munoz J.F."/>
            <person name="Poplawski S."/>
            <person name="Goldman W.E."/>
            <person name="Michael T."/>
            <person name="Cuomo C.A."/>
            <person name="Sil A."/>
            <person name="Beyhan S."/>
        </authorList>
    </citation>
    <scope>NUCLEOTIDE SEQUENCE</scope>
    <source>
        <strain evidence="3">WU24</strain>
    </source>
</reference>
<name>A0A8A1MB83_AJECA</name>
<sequence>MALFPTAMRLEEEAGHRRNAESHQANQAQSGKEQTTHFQRNPIDVSGGIEGASSHDIKDIRYNAHTKRLRSNLGEVSESQITDQPGLTQFGNFGTTLRTIRHLVDIMPLLLLQCIALNIAFVTTARLALDSLLVFFAG</sequence>
<evidence type="ECO:0000256" key="2">
    <source>
        <dbReference type="SAM" id="Phobius"/>
    </source>
</evidence>
<dbReference type="AlphaFoldDB" id="A0A8A1MB83"/>
<dbReference type="EMBL" id="CP069114">
    <property type="protein sequence ID" value="QSS63251.1"/>
    <property type="molecule type" value="Genomic_DNA"/>
</dbReference>
<feature type="compositionally biased region" description="Polar residues" evidence="1">
    <location>
        <begin position="22"/>
        <end position="39"/>
    </location>
</feature>
<gene>
    <name evidence="3" type="ORF">I7I51_00308</name>
</gene>
<keyword evidence="2" id="KW-0812">Transmembrane</keyword>
<evidence type="ECO:0000313" key="3">
    <source>
        <dbReference type="EMBL" id="QSS63251.1"/>
    </source>
</evidence>
<organism evidence="3 4">
    <name type="scientific">Ajellomyces capsulatus</name>
    <name type="common">Darling's disease fungus</name>
    <name type="synonym">Histoplasma capsulatum</name>
    <dbReference type="NCBI Taxonomy" id="5037"/>
    <lineage>
        <taxon>Eukaryota</taxon>
        <taxon>Fungi</taxon>
        <taxon>Dikarya</taxon>
        <taxon>Ascomycota</taxon>
        <taxon>Pezizomycotina</taxon>
        <taxon>Eurotiomycetes</taxon>
        <taxon>Eurotiomycetidae</taxon>
        <taxon>Onygenales</taxon>
        <taxon>Ajellomycetaceae</taxon>
        <taxon>Histoplasma</taxon>
    </lineage>
</organism>
<evidence type="ECO:0000313" key="4">
    <source>
        <dbReference type="Proteomes" id="UP000663671"/>
    </source>
</evidence>